<organism evidence="2 3">
    <name type="scientific">Sphingomonas aracearum</name>
    <dbReference type="NCBI Taxonomy" id="2283317"/>
    <lineage>
        <taxon>Bacteria</taxon>
        <taxon>Pseudomonadati</taxon>
        <taxon>Pseudomonadota</taxon>
        <taxon>Alphaproteobacteria</taxon>
        <taxon>Sphingomonadales</taxon>
        <taxon>Sphingomonadaceae</taxon>
        <taxon>Sphingomonas</taxon>
    </lineage>
</organism>
<evidence type="ECO:0000256" key="1">
    <source>
        <dbReference type="SAM" id="Phobius"/>
    </source>
</evidence>
<sequence>MIAHFVSAEATSPAKAVTFDPQRRFERKLVDEFKDKGILRPASNGGHYIVPDKLEAWQRERRKRTGLIFAGAMAIAAAAIGIAVAS</sequence>
<evidence type="ECO:0000313" key="2">
    <source>
        <dbReference type="EMBL" id="RDE05260.1"/>
    </source>
</evidence>
<protein>
    <submittedName>
        <fullName evidence="2">Uncharacterized protein</fullName>
    </submittedName>
</protein>
<gene>
    <name evidence="2" type="ORF">DVW87_08280</name>
</gene>
<keyword evidence="1" id="KW-1133">Transmembrane helix</keyword>
<feature type="transmembrane region" description="Helical" evidence="1">
    <location>
        <begin position="67"/>
        <end position="85"/>
    </location>
</feature>
<keyword evidence="3" id="KW-1185">Reference proteome</keyword>
<dbReference type="Proteomes" id="UP000253918">
    <property type="component" value="Unassembled WGS sequence"/>
</dbReference>
<keyword evidence="1" id="KW-0812">Transmembrane</keyword>
<dbReference type="AlphaFoldDB" id="A0A369VVQ9"/>
<keyword evidence="1" id="KW-0472">Membrane</keyword>
<dbReference type="EMBL" id="QQNB01000002">
    <property type="protein sequence ID" value="RDE05260.1"/>
    <property type="molecule type" value="Genomic_DNA"/>
</dbReference>
<name>A0A369VVQ9_9SPHN</name>
<comment type="caution">
    <text evidence="2">The sequence shown here is derived from an EMBL/GenBank/DDBJ whole genome shotgun (WGS) entry which is preliminary data.</text>
</comment>
<accession>A0A369VVQ9</accession>
<evidence type="ECO:0000313" key="3">
    <source>
        <dbReference type="Proteomes" id="UP000253918"/>
    </source>
</evidence>
<proteinExistence type="predicted"/>
<reference evidence="2 3" key="1">
    <citation type="submission" date="2018-07" db="EMBL/GenBank/DDBJ databases">
        <title>a novel species of Sphingomonas isolated from the rhizosphere soil of Araceae plant.</title>
        <authorList>
            <person name="Zhiyong W."/>
            <person name="Qinglan Z."/>
            <person name="Zhiwei F."/>
            <person name="Ding X."/>
            <person name="Gejiao W."/>
            <person name="Shixue Z."/>
        </authorList>
    </citation>
    <scope>NUCLEOTIDE SEQUENCE [LARGE SCALE GENOMIC DNA]</scope>
    <source>
        <strain evidence="2 3">WZY 27</strain>
    </source>
</reference>